<evidence type="ECO:0000256" key="1">
    <source>
        <dbReference type="SAM" id="Phobius"/>
    </source>
</evidence>
<reference evidence="2" key="2">
    <citation type="submission" date="2021-01" db="UniProtKB">
        <authorList>
            <consortium name="EnsemblMetazoa"/>
        </authorList>
    </citation>
    <scope>IDENTIFICATION</scope>
</reference>
<dbReference type="RefSeq" id="XP_011661294.2">
    <property type="nucleotide sequence ID" value="XM_011662992.2"/>
</dbReference>
<dbReference type="AlphaFoldDB" id="A0A7M7SXN3"/>
<keyword evidence="1" id="KW-0472">Membrane</keyword>
<keyword evidence="1" id="KW-1133">Transmembrane helix</keyword>
<feature type="transmembrane region" description="Helical" evidence="1">
    <location>
        <begin position="52"/>
        <end position="73"/>
    </location>
</feature>
<reference evidence="3" key="1">
    <citation type="submission" date="2015-02" db="EMBL/GenBank/DDBJ databases">
        <title>Genome sequencing for Strongylocentrotus purpuratus.</title>
        <authorList>
            <person name="Murali S."/>
            <person name="Liu Y."/>
            <person name="Vee V."/>
            <person name="English A."/>
            <person name="Wang M."/>
            <person name="Skinner E."/>
            <person name="Han Y."/>
            <person name="Muzny D.M."/>
            <person name="Worley K.C."/>
            <person name="Gibbs R.A."/>
        </authorList>
    </citation>
    <scope>NUCLEOTIDE SEQUENCE</scope>
</reference>
<accession>A0A7M7SXN3</accession>
<protein>
    <recommendedName>
        <fullName evidence="4">Transmembrane protein</fullName>
    </recommendedName>
</protein>
<dbReference type="EnsemblMetazoa" id="XM_030983015">
    <property type="protein sequence ID" value="XP_030838875"/>
    <property type="gene ID" value="LOC105436927"/>
</dbReference>
<evidence type="ECO:0008006" key="4">
    <source>
        <dbReference type="Google" id="ProtNLM"/>
    </source>
</evidence>
<dbReference type="PANTHER" id="PTHR38585">
    <property type="entry name" value="TRANSMEMBRANE PROTEIN"/>
    <property type="match status" value="1"/>
</dbReference>
<dbReference type="KEGG" id="spu:105436927"/>
<evidence type="ECO:0000313" key="3">
    <source>
        <dbReference type="Proteomes" id="UP000007110"/>
    </source>
</evidence>
<dbReference type="RefSeq" id="XP_030838875.1">
    <property type="nucleotide sequence ID" value="XM_030983015.1"/>
</dbReference>
<dbReference type="PANTHER" id="PTHR38585:SF1">
    <property type="entry name" value="TRANSMEMBRANE PROTEIN"/>
    <property type="match status" value="1"/>
</dbReference>
<evidence type="ECO:0000313" key="2">
    <source>
        <dbReference type="EnsemblMetazoa" id="XP_030838875"/>
    </source>
</evidence>
<dbReference type="EnsemblMetazoa" id="XM_011662992">
    <property type="protein sequence ID" value="XP_011661294"/>
    <property type="gene ID" value="LOC105436927"/>
</dbReference>
<dbReference type="OMA" id="WRHIVTH"/>
<feature type="transmembrane region" description="Helical" evidence="1">
    <location>
        <begin position="85"/>
        <end position="109"/>
    </location>
</feature>
<dbReference type="GeneID" id="105436927"/>
<dbReference type="OrthoDB" id="70850at2759"/>
<sequence>MTWTRHHVEVAETCDHNHPHTSHLTECIRVFIKDSYTSTFQSGSNDQMYGCMVSWGLGCIVFPLCLGVFQIGVFKPLLVTSSHVLSPAFGLCSVAVSGIATSVAVLATYSNCNVSEYRGLDVRFSDLVCYGVGSAAIFKLLRGKFASVLPSTILKPGAFAQRGIPATKNYASSGKKATLAAIGSRHGCHTCGKRRTAKSFIADHQPPLSLPKRTDILHTLSKFFRPHQSDYRFYPHCPSCSRVQMTYLGAMANQRTTSLTKGRVVRMDLNHIVTHATSLRLYHLYLPLPVIMAAAYNVCAG</sequence>
<name>A0A7M7SXN3_STRPU</name>
<dbReference type="InParanoid" id="A0A7M7SXN3"/>
<keyword evidence="3" id="KW-1185">Reference proteome</keyword>
<proteinExistence type="predicted"/>
<keyword evidence="1" id="KW-0812">Transmembrane</keyword>
<dbReference type="Proteomes" id="UP000007110">
    <property type="component" value="Unassembled WGS sequence"/>
</dbReference>
<organism evidence="2 3">
    <name type="scientific">Strongylocentrotus purpuratus</name>
    <name type="common">Purple sea urchin</name>
    <dbReference type="NCBI Taxonomy" id="7668"/>
    <lineage>
        <taxon>Eukaryota</taxon>
        <taxon>Metazoa</taxon>
        <taxon>Echinodermata</taxon>
        <taxon>Eleutherozoa</taxon>
        <taxon>Echinozoa</taxon>
        <taxon>Echinoidea</taxon>
        <taxon>Euechinoidea</taxon>
        <taxon>Echinacea</taxon>
        <taxon>Camarodonta</taxon>
        <taxon>Echinidea</taxon>
        <taxon>Strongylocentrotidae</taxon>
        <taxon>Strongylocentrotus</taxon>
    </lineage>
</organism>